<dbReference type="RefSeq" id="YP_009329018.1">
    <property type="nucleotide sequence ID" value="NC_032108.1"/>
</dbReference>
<reference evidence="1 2" key="1">
    <citation type="submission" date="2016-11" db="EMBL/GenBank/DDBJ databases">
        <authorList>
            <consortium name="Urmite Genomes"/>
        </authorList>
    </citation>
    <scope>NUCLEOTIDE SEQUENCE [LARGE SCALE GENOMIC DNA]</scope>
    <source>
        <strain evidence="1 2">A11</strain>
    </source>
</reference>
<name>A0A1M7XTX1_9VIRU</name>
<sequence>MPFYRYPYNYKKFALAESLSLLEKALLADRVDEALYLSLTMYEFSYAQGYRVINDARLGRRWAGVGIKDALCEFLKDFSVRCIGLGALGSLPLIHAYVKELQDNNPHTFYQRTENLVSLVCFMCAQPKNLLLFWKAKIKDNQPSLTKLSTILCTFAEQDYEYRFGCLLHLTDKAWPLYESVMPEDYMRTLREIGTFDALLLATLSLILSSKANFSCSMHEESRSTKECIESIFREGTCINTDLSERISNLWIIY</sequence>
<gene>
    <name evidence="1" type="ORF">BQ3484_78</name>
</gene>
<protein>
    <submittedName>
        <fullName evidence="1">Uncharacterized protein</fullName>
    </submittedName>
</protein>
<dbReference type="KEGG" id="vg:30523589"/>
<dbReference type="GeneID" id="30523589"/>
<keyword evidence="2" id="KW-1185">Reference proteome</keyword>
<evidence type="ECO:0000313" key="2">
    <source>
        <dbReference type="Proteomes" id="UP000201465"/>
    </source>
</evidence>
<dbReference type="OrthoDB" id="2669at10239"/>
<dbReference type="Proteomes" id="UP000201465">
    <property type="component" value="Segment"/>
</dbReference>
<organism evidence="1 2">
    <name type="scientific">Cedratvirus A11</name>
    <dbReference type="NCBI Taxonomy" id="1903266"/>
    <lineage>
        <taxon>Viruses</taxon>
        <taxon>Pithoviruses</taxon>
        <taxon>Orthocedratvirinae</taxon>
        <taxon>Alphacedratvirus</taxon>
        <taxon>Alphacedratvirus aljazairmassiliense</taxon>
    </lineage>
</organism>
<dbReference type="EMBL" id="LT671577">
    <property type="protein sequence ID" value="SHO33146.1"/>
    <property type="molecule type" value="Genomic_DNA"/>
</dbReference>
<proteinExistence type="predicted"/>
<accession>A0A1M7XTX1</accession>
<evidence type="ECO:0000313" key="1">
    <source>
        <dbReference type="EMBL" id="SHO33146.1"/>
    </source>
</evidence>